<dbReference type="AlphaFoldDB" id="A0A1I7YBH1"/>
<dbReference type="PANTHER" id="PTHR23021">
    <property type="entry name" value="SERPENTINE RECEPTOR, CLASS T"/>
    <property type="match status" value="1"/>
</dbReference>
<feature type="transmembrane region" description="Helical" evidence="1">
    <location>
        <begin position="75"/>
        <end position="95"/>
    </location>
</feature>
<feature type="transmembrane region" description="Helical" evidence="1">
    <location>
        <begin position="152"/>
        <end position="177"/>
    </location>
</feature>
<organism evidence="2 3">
    <name type="scientific">Steinernema glaseri</name>
    <dbReference type="NCBI Taxonomy" id="37863"/>
    <lineage>
        <taxon>Eukaryota</taxon>
        <taxon>Metazoa</taxon>
        <taxon>Ecdysozoa</taxon>
        <taxon>Nematoda</taxon>
        <taxon>Chromadorea</taxon>
        <taxon>Rhabditida</taxon>
        <taxon>Tylenchina</taxon>
        <taxon>Panagrolaimomorpha</taxon>
        <taxon>Strongyloidoidea</taxon>
        <taxon>Steinernematidae</taxon>
        <taxon>Steinernema</taxon>
    </lineage>
</organism>
<feature type="transmembrane region" description="Helical" evidence="1">
    <location>
        <begin position="107"/>
        <end position="131"/>
    </location>
</feature>
<keyword evidence="1" id="KW-0812">Transmembrane</keyword>
<keyword evidence="1" id="KW-0472">Membrane</keyword>
<feature type="transmembrane region" description="Helical" evidence="1">
    <location>
        <begin position="39"/>
        <end position="63"/>
    </location>
</feature>
<feature type="transmembrane region" description="Helical" evidence="1">
    <location>
        <begin position="234"/>
        <end position="253"/>
    </location>
</feature>
<dbReference type="WBParaSite" id="L893_g14599.t1">
    <property type="protein sequence ID" value="L893_g14599.t1"/>
    <property type="gene ID" value="L893_g14599"/>
</dbReference>
<evidence type="ECO:0000256" key="1">
    <source>
        <dbReference type="SAM" id="Phobius"/>
    </source>
</evidence>
<sequence length="315" mass="35753">MPPNWTIPFCTATGLVTNWDHSLVDDPDPQRAIGIGVSYLLWGVVALSLNCFVFSVISCPPLIQYSCYKLMSINTLLDIANNFNGLILGGFFSIFEINHCNPKQTIWAHGIGMYAYVVWALYTAASEVLAVNRLLEFTSPRVSRFLFEGKRCWLWIIYIFLYATIATVVAPDAFYFYDPWQGMYFNLRIHHEINYVHIVNNLSKFGIIIFCYTVMIILLLYFTKNMRNISKIQVKAFVIGLLAAGVNIGYLAITYTPSLGSLDPYRGVIGQILWQMLHCLVRIPVIRPNLNKASGKTSPLANLARSATYWSYLKL</sequence>
<feature type="transmembrane region" description="Helical" evidence="1">
    <location>
        <begin position="205"/>
        <end position="222"/>
    </location>
</feature>
<dbReference type="Pfam" id="PF10321">
    <property type="entry name" value="7TM_GPCR_Srt"/>
    <property type="match status" value="1"/>
</dbReference>
<protein>
    <submittedName>
        <fullName evidence="3">7TM_GPCR_Srx domain-containing protein</fullName>
    </submittedName>
</protein>
<keyword evidence="1" id="KW-1133">Transmembrane helix</keyword>
<evidence type="ECO:0000313" key="3">
    <source>
        <dbReference type="WBParaSite" id="L893_g14599.t1"/>
    </source>
</evidence>
<dbReference type="PANTHER" id="PTHR23021:SF11">
    <property type="entry name" value="SERPENTINE RECEPTOR, CLASS T"/>
    <property type="match status" value="1"/>
</dbReference>
<dbReference type="InterPro" id="IPR019425">
    <property type="entry name" value="7TM_GPCR_serpentine_rcpt_Srt"/>
</dbReference>
<accession>A0A1I7YBH1</accession>
<proteinExistence type="predicted"/>
<dbReference type="Proteomes" id="UP000095287">
    <property type="component" value="Unplaced"/>
</dbReference>
<reference evidence="3" key="1">
    <citation type="submission" date="2016-11" db="UniProtKB">
        <authorList>
            <consortium name="WormBaseParasite"/>
        </authorList>
    </citation>
    <scope>IDENTIFICATION</scope>
</reference>
<evidence type="ECO:0000313" key="2">
    <source>
        <dbReference type="Proteomes" id="UP000095287"/>
    </source>
</evidence>
<keyword evidence="2" id="KW-1185">Reference proteome</keyword>
<name>A0A1I7YBH1_9BILA</name>
<dbReference type="SUPFAM" id="SSF81321">
    <property type="entry name" value="Family A G protein-coupled receptor-like"/>
    <property type="match status" value="1"/>
</dbReference>